<keyword evidence="3" id="KW-1185">Reference proteome</keyword>
<dbReference type="GO" id="GO:0005886">
    <property type="term" value="C:plasma membrane"/>
    <property type="evidence" value="ECO:0007669"/>
    <property type="project" value="UniProtKB-SubCell"/>
</dbReference>
<dbReference type="InterPro" id="IPR002696">
    <property type="entry name" value="Membr_insert_effic_factor_YidD"/>
</dbReference>
<dbReference type="Proteomes" id="UP000000483">
    <property type="component" value="Chromosome"/>
</dbReference>
<dbReference type="EMBL" id="CP002629">
    <property type="protein sequence ID" value="AEB08729.1"/>
    <property type="molecule type" value="Genomic_DNA"/>
</dbReference>
<reference evidence="3" key="2">
    <citation type="submission" date="2011-03" db="EMBL/GenBank/DDBJ databases">
        <title>The complete genome of Desulfobacca acetoxidans DSM 11109.</title>
        <authorList>
            <consortium name="US DOE Joint Genome Institute (JGI-PGF)"/>
            <person name="Lucas S."/>
            <person name="Copeland A."/>
            <person name="Lapidus A."/>
            <person name="Bruce D."/>
            <person name="Goodwin L."/>
            <person name="Pitluck S."/>
            <person name="Peters L."/>
            <person name="Kyrpides N."/>
            <person name="Mavromatis K."/>
            <person name="Ivanova N."/>
            <person name="Ovchinnikova G."/>
            <person name="Teshima H."/>
            <person name="Detter J.C."/>
            <person name="Han C."/>
            <person name="Land M."/>
            <person name="Hauser L."/>
            <person name="Markowitz V."/>
            <person name="Cheng J.-F."/>
            <person name="Hugenholtz P."/>
            <person name="Woyke T."/>
            <person name="Wu D."/>
            <person name="Spring S."/>
            <person name="Schueler E."/>
            <person name="Brambilla E."/>
            <person name="Klenk H.-P."/>
            <person name="Eisen J.A."/>
        </authorList>
    </citation>
    <scope>NUCLEOTIDE SEQUENCE [LARGE SCALE GENOMIC DNA]</scope>
    <source>
        <strain evidence="3">ATCC 700848 / DSM 11109 / ASRB2</strain>
    </source>
</reference>
<evidence type="ECO:0000313" key="2">
    <source>
        <dbReference type="EMBL" id="AEB08729.1"/>
    </source>
</evidence>
<dbReference type="PANTHER" id="PTHR33383:SF1">
    <property type="entry name" value="MEMBRANE PROTEIN INSERTION EFFICIENCY FACTOR-RELATED"/>
    <property type="match status" value="1"/>
</dbReference>
<dbReference type="NCBIfam" id="TIGR00278">
    <property type="entry name" value="membrane protein insertion efficiency factor YidD"/>
    <property type="match status" value="1"/>
</dbReference>
<name>F2NGV8_DESAR</name>
<dbReference type="STRING" id="880072.Desac_0851"/>
<dbReference type="AlphaFoldDB" id="F2NGV8"/>
<dbReference type="Pfam" id="PF01809">
    <property type="entry name" value="YidD"/>
    <property type="match status" value="1"/>
</dbReference>
<dbReference type="OrthoDB" id="9801753at2"/>
<protein>
    <recommendedName>
        <fullName evidence="1">Putative membrane protein insertion efficiency factor</fullName>
    </recommendedName>
</protein>
<accession>F2NGV8</accession>
<comment type="function">
    <text evidence="1">Could be involved in insertion of integral membrane proteins into the membrane.</text>
</comment>
<dbReference type="HOGENOM" id="CLU_144811_6_0_7"/>
<dbReference type="RefSeq" id="WP_013705842.1">
    <property type="nucleotide sequence ID" value="NC_015388.1"/>
</dbReference>
<dbReference type="KEGG" id="dao:Desac_0851"/>
<dbReference type="SMART" id="SM01234">
    <property type="entry name" value="Haemolytic"/>
    <property type="match status" value="1"/>
</dbReference>
<reference evidence="2 3" key="1">
    <citation type="journal article" date="2011" name="Stand. Genomic Sci.">
        <title>Complete genome sequence of the acetate-degrading sulfate reducer Desulfobacca acetoxidans type strain (ASRB2).</title>
        <authorList>
            <person name="Goker M."/>
            <person name="Teshima H."/>
            <person name="Lapidus A."/>
            <person name="Nolan M."/>
            <person name="Lucas S."/>
            <person name="Hammon N."/>
            <person name="Deshpande S."/>
            <person name="Cheng J.F."/>
            <person name="Tapia R."/>
            <person name="Han C."/>
            <person name="Goodwin L."/>
            <person name="Pitluck S."/>
            <person name="Huntemann M."/>
            <person name="Liolios K."/>
            <person name="Ivanova N."/>
            <person name="Pagani I."/>
            <person name="Mavromatis K."/>
            <person name="Ovchinikova G."/>
            <person name="Pati A."/>
            <person name="Chen A."/>
            <person name="Palaniappan K."/>
            <person name="Land M."/>
            <person name="Hauser L."/>
            <person name="Brambilla E.M."/>
            <person name="Rohde M."/>
            <person name="Spring S."/>
            <person name="Detter J.C."/>
            <person name="Woyke T."/>
            <person name="Bristow J."/>
            <person name="Eisen J.A."/>
            <person name="Markowitz V."/>
            <person name="Hugenholtz P."/>
            <person name="Kyrpides N.C."/>
            <person name="Klenk H.P."/>
        </authorList>
    </citation>
    <scope>NUCLEOTIDE SEQUENCE [LARGE SCALE GENOMIC DNA]</scope>
    <source>
        <strain evidence="3">ATCC 700848 / DSM 11109 / ASRB2</strain>
    </source>
</reference>
<comment type="similarity">
    <text evidence="1">Belongs to the UPF0161 family.</text>
</comment>
<keyword evidence="1" id="KW-0472">Membrane</keyword>
<gene>
    <name evidence="2" type="ordered locus">Desac_0851</name>
</gene>
<evidence type="ECO:0000313" key="3">
    <source>
        <dbReference type="Proteomes" id="UP000000483"/>
    </source>
</evidence>
<evidence type="ECO:0000256" key="1">
    <source>
        <dbReference type="HAMAP-Rule" id="MF_00386"/>
    </source>
</evidence>
<keyword evidence="1" id="KW-1003">Cell membrane</keyword>
<organism evidence="2 3">
    <name type="scientific">Desulfobacca acetoxidans (strain ATCC 700848 / DSM 11109 / ASRB2)</name>
    <dbReference type="NCBI Taxonomy" id="880072"/>
    <lineage>
        <taxon>Bacteria</taxon>
        <taxon>Pseudomonadati</taxon>
        <taxon>Thermodesulfobacteriota</taxon>
        <taxon>Desulfobaccia</taxon>
        <taxon>Desulfobaccales</taxon>
        <taxon>Desulfobaccaceae</taxon>
        <taxon>Desulfobacca</taxon>
    </lineage>
</organism>
<dbReference type="eggNOG" id="COG0759">
    <property type="taxonomic scope" value="Bacteria"/>
</dbReference>
<sequence>MKLAVSSLIWLLRGYQLFISPFLPHSCRFYPSCSEYACQALEKYGFGKGILLSCRRVLKCHPLHPGGLDPLP</sequence>
<comment type="subcellular location">
    <subcellularLocation>
        <location evidence="1">Cell inner membrane</location>
        <topology evidence="1">Peripheral membrane protein</topology>
        <orientation evidence="1">Cytoplasmic side</orientation>
    </subcellularLocation>
</comment>
<keyword evidence="1" id="KW-0997">Cell inner membrane</keyword>
<proteinExistence type="inferred from homology"/>
<dbReference type="HAMAP" id="MF_00386">
    <property type="entry name" value="UPF0161_YidD"/>
    <property type="match status" value="1"/>
</dbReference>
<dbReference type="PANTHER" id="PTHR33383">
    <property type="entry name" value="MEMBRANE PROTEIN INSERTION EFFICIENCY FACTOR-RELATED"/>
    <property type="match status" value="1"/>
</dbReference>